<protein>
    <submittedName>
        <fullName evidence="2">Uncharacterized protein</fullName>
    </submittedName>
</protein>
<evidence type="ECO:0000313" key="3">
    <source>
        <dbReference type="Proteomes" id="UP000250235"/>
    </source>
</evidence>
<name>A0A2Z7D638_9LAMI</name>
<sequence>MVFITKRLAAGDTPDAPHYYLGTREPNSSPKTPTHTSSSGATRGPSDTLHSTYATELGLFPKDALSRSDIKKGEAPSTFQRPDARRGTRRTELVLPTWW</sequence>
<keyword evidence="3" id="KW-1185">Reference proteome</keyword>
<dbReference type="AlphaFoldDB" id="A0A2Z7D638"/>
<gene>
    <name evidence="2" type="ORF">F511_43371</name>
</gene>
<evidence type="ECO:0000313" key="2">
    <source>
        <dbReference type="EMBL" id="KZV52738.1"/>
    </source>
</evidence>
<feature type="compositionally biased region" description="Basic and acidic residues" evidence="1">
    <location>
        <begin position="64"/>
        <end position="74"/>
    </location>
</feature>
<organism evidence="2 3">
    <name type="scientific">Dorcoceras hygrometricum</name>
    <dbReference type="NCBI Taxonomy" id="472368"/>
    <lineage>
        <taxon>Eukaryota</taxon>
        <taxon>Viridiplantae</taxon>
        <taxon>Streptophyta</taxon>
        <taxon>Embryophyta</taxon>
        <taxon>Tracheophyta</taxon>
        <taxon>Spermatophyta</taxon>
        <taxon>Magnoliopsida</taxon>
        <taxon>eudicotyledons</taxon>
        <taxon>Gunneridae</taxon>
        <taxon>Pentapetalae</taxon>
        <taxon>asterids</taxon>
        <taxon>lamiids</taxon>
        <taxon>Lamiales</taxon>
        <taxon>Gesneriaceae</taxon>
        <taxon>Didymocarpoideae</taxon>
        <taxon>Trichosporeae</taxon>
        <taxon>Loxocarpinae</taxon>
        <taxon>Dorcoceras</taxon>
    </lineage>
</organism>
<feature type="compositionally biased region" description="Basic and acidic residues" evidence="1">
    <location>
        <begin position="82"/>
        <end position="92"/>
    </location>
</feature>
<feature type="region of interest" description="Disordered" evidence="1">
    <location>
        <begin position="1"/>
        <end position="50"/>
    </location>
</feature>
<proteinExistence type="predicted"/>
<reference evidence="2 3" key="1">
    <citation type="journal article" date="2015" name="Proc. Natl. Acad. Sci. U.S.A.">
        <title>The resurrection genome of Boea hygrometrica: A blueprint for survival of dehydration.</title>
        <authorList>
            <person name="Xiao L."/>
            <person name="Yang G."/>
            <person name="Zhang L."/>
            <person name="Yang X."/>
            <person name="Zhao S."/>
            <person name="Ji Z."/>
            <person name="Zhou Q."/>
            <person name="Hu M."/>
            <person name="Wang Y."/>
            <person name="Chen M."/>
            <person name="Xu Y."/>
            <person name="Jin H."/>
            <person name="Xiao X."/>
            <person name="Hu G."/>
            <person name="Bao F."/>
            <person name="Hu Y."/>
            <person name="Wan P."/>
            <person name="Li L."/>
            <person name="Deng X."/>
            <person name="Kuang T."/>
            <person name="Xiang C."/>
            <person name="Zhu J.K."/>
            <person name="Oliver M.J."/>
            <person name="He Y."/>
        </authorList>
    </citation>
    <scope>NUCLEOTIDE SEQUENCE [LARGE SCALE GENOMIC DNA]</scope>
    <source>
        <strain evidence="3">cv. XS01</strain>
    </source>
</reference>
<dbReference type="Proteomes" id="UP000250235">
    <property type="component" value="Unassembled WGS sequence"/>
</dbReference>
<dbReference type="EMBL" id="KQ990835">
    <property type="protein sequence ID" value="KZV52738.1"/>
    <property type="molecule type" value="Genomic_DNA"/>
</dbReference>
<feature type="region of interest" description="Disordered" evidence="1">
    <location>
        <begin position="64"/>
        <end position="99"/>
    </location>
</feature>
<accession>A0A2Z7D638</accession>
<feature type="compositionally biased region" description="Low complexity" evidence="1">
    <location>
        <begin position="26"/>
        <end position="39"/>
    </location>
</feature>
<evidence type="ECO:0000256" key="1">
    <source>
        <dbReference type="SAM" id="MobiDB-lite"/>
    </source>
</evidence>